<organism evidence="2 3">
    <name type="scientific">Puccinia sorghi</name>
    <dbReference type="NCBI Taxonomy" id="27349"/>
    <lineage>
        <taxon>Eukaryota</taxon>
        <taxon>Fungi</taxon>
        <taxon>Dikarya</taxon>
        <taxon>Basidiomycota</taxon>
        <taxon>Pucciniomycotina</taxon>
        <taxon>Pucciniomycetes</taxon>
        <taxon>Pucciniales</taxon>
        <taxon>Pucciniaceae</taxon>
        <taxon>Puccinia</taxon>
    </lineage>
</organism>
<reference evidence="2 3" key="1">
    <citation type="submission" date="2015-08" db="EMBL/GenBank/DDBJ databases">
        <title>Next Generation Sequencing and Analysis of the Genome of Puccinia sorghi L Schw, the Causal Agent of Maize Common Rust.</title>
        <authorList>
            <person name="Rochi L."/>
            <person name="Burguener G."/>
            <person name="Darino M."/>
            <person name="Turjanski A."/>
            <person name="Kreff E."/>
            <person name="Dieguez M.J."/>
            <person name="Sacco F."/>
        </authorList>
    </citation>
    <scope>NUCLEOTIDE SEQUENCE [LARGE SCALE GENOMIC DNA]</scope>
    <source>
        <strain evidence="2 3">RO10H11247</strain>
    </source>
</reference>
<dbReference type="STRING" id="27349.A0A0L6UKW2"/>
<evidence type="ECO:0000313" key="3">
    <source>
        <dbReference type="Proteomes" id="UP000037035"/>
    </source>
</evidence>
<sequence>PDSPPQRKTHVARDGLRFEMLKFEWKVKNDDKVRRSGITGSSWRRRSWTGKRRRKKKDRSFEMAKLEQLASQENIGKKYDLSTQCVVSRKSPEEIHERLVYLFK</sequence>
<accession>A0A0L6UKW2</accession>
<proteinExistence type="predicted"/>
<keyword evidence="3" id="KW-1185">Reference proteome</keyword>
<feature type="region of interest" description="Disordered" evidence="1">
    <location>
        <begin position="36"/>
        <end position="61"/>
    </location>
</feature>
<evidence type="ECO:0000313" key="2">
    <source>
        <dbReference type="EMBL" id="KNZ48445.1"/>
    </source>
</evidence>
<gene>
    <name evidence="2" type="ORF">VP01_5668g2</name>
</gene>
<name>A0A0L6UKW2_9BASI</name>
<evidence type="ECO:0000256" key="1">
    <source>
        <dbReference type="SAM" id="MobiDB-lite"/>
    </source>
</evidence>
<dbReference type="Proteomes" id="UP000037035">
    <property type="component" value="Unassembled WGS sequence"/>
</dbReference>
<feature type="compositionally biased region" description="Basic residues" evidence="1">
    <location>
        <begin position="43"/>
        <end position="58"/>
    </location>
</feature>
<dbReference type="AlphaFoldDB" id="A0A0L6UKW2"/>
<protein>
    <submittedName>
        <fullName evidence="2">Uncharacterized protein</fullName>
    </submittedName>
</protein>
<dbReference type="VEuPathDB" id="FungiDB:VP01_5668g2"/>
<comment type="caution">
    <text evidence="2">The sequence shown here is derived from an EMBL/GenBank/DDBJ whole genome shotgun (WGS) entry which is preliminary data.</text>
</comment>
<feature type="non-terminal residue" evidence="2">
    <location>
        <position position="1"/>
    </location>
</feature>
<dbReference type="OrthoDB" id="10543169at2759"/>
<dbReference type="EMBL" id="LAVV01010905">
    <property type="protein sequence ID" value="KNZ48445.1"/>
    <property type="molecule type" value="Genomic_DNA"/>
</dbReference>